<proteinExistence type="predicted"/>
<evidence type="ECO:0000259" key="1">
    <source>
        <dbReference type="Pfam" id="PF12680"/>
    </source>
</evidence>
<dbReference type="EMBL" id="JAGGMS010000001">
    <property type="protein sequence ID" value="MBP2181778.1"/>
    <property type="molecule type" value="Genomic_DNA"/>
</dbReference>
<gene>
    <name evidence="2" type="ORF">JOM49_003304</name>
</gene>
<dbReference type="Gene3D" id="3.10.450.50">
    <property type="match status" value="1"/>
</dbReference>
<sequence length="119" mass="13346">MTNEFVSQVFEAVDSGDAATFVGFFSEQGRMVFANGEPMIGPAQIEAGVQAFFGTINALRHTVVREWVQGADTIVELTVEYDRLDGRTVTIPAVTIWHVDADHRIDDYRVYFDVAPIYR</sequence>
<feature type="domain" description="SnoaL-like" evidence="1">
    <location>
        <begin position="6"/>
        <end position="105"/>
    </location>
</feature>
<dbReference type="RefSeq" id="WP_209665156.1">
    <property type="nucleotide sequence ID" value="NZ_JAGGMS010000001.1"/>
</dbReference>
<keyword evidence="3" id="KW-1185">Reference proteome</keyword>
<evidence type="ECO:0000313" key="2">
    <source>
        <dbReference type="EMBL" id="MBP2181778.1"/>
    </source>
</evidence>
<dbReference type="SUPFAM" id="SSF54427">
    <property type="entry name" value="NTF2-like"/>
    <property type="match status" value="1"/>
</dbReference>
<dbReference type="Pfam" id="PF12680">
    <property type="entry name" value="SnoaL_2"/>
    <property type="match status" value="1"/>
</dbReference>
<protein>
    <submittedName>
        <fullName evidence="2">Ketosteroid isomerase-like protein</fullName>
    </submittedName>
</protein>
<dbReference type="Proteomes" id="UP000741013">
    <property type="component" value="Unassembled WGS sequence"/>
</dbReference>
<name>A0ABS4PSG0_9PSEU</name>
<accession>A0ABS4PSG0</accession>
<comment type="caution">
    <text evidence="2">The sequence shown here is derived from an EMBL/GenBank/DDBJ whole genome shotgun (WGS) entry which is preliminary data.</text>
</comment>
<evidence type="ECO:0000313" key="3">
    <source>
        <dbReference type="Proteomes" id="UP000741013"/>
    </source>
</evidence>
<reference evidence="2 3" key="1">
    <citation type="submission" date="2021-03" db="EMBL/GenBank/DDBJ databases">
        <title>Sequencing the genomes of 1000 actinobacteria strains.</title>
        <authorList>
            <person name="Klenk H.-P."/>
        </authorList>
    </citation>
    <scope>NUCLEOTIDE SEQUENCE [LARGE SCALE GENOMIC DNA]</scope>
    <source>
        <strain evidence="2 3">DSM 45510</strain>
    </source>
</reference>
<organism evidence="2 3">
    <name type="scientific">Amycolatopsis magusensis</name>
    <dbReference type="NCBI Taxonomy" id="882444"/>
    <lineage>
        <taxon>Bacteria</taxon>
        <taxon>Bacillati</taxon>
        <taxon>Actinomycetota</taxon>
        <taxon>Actinomycetes</taxon>
        <taxon>Pseudonocardiales</taxon>
        <taxon>Pseudonocardiaceae</taxon>
        <taxon>Amycolatopsis</taxon>
    </lineage>
</organism>
<dbReference type="InterPro" id="IPR037401">
    <property type="entry name" value="SnoaL-like"/>
</dbReference>
<dbReference type="InterPro" id="IPR032710">
    <property type="entry name" value="NTF2-like_dom_sf"/>
</dbReference>